<evidence type="ECO:0000313" key="5">
    <source>
        <dbReference type="EMBL" id="SKA29815.1"/>
    </source>
</evidence>
<organism evidence="5 6">
    <name type="scientific">Chitinophaga eiseniae</name>
    <dbReference type="NCBI Taxonomy" id="634771"/>
    <lineage>
        <taxon>Bacteria</taxon>
        <taxon>Pseudomonadati</taxon>
        <taxon>Bacteroidota</taxon>
        <taxon>Chitinophagia</taxon>
        <taxon>Chitinophagales</taxon>
        <taxon>Chitinophagaceae</taxon>
        <taxon>Chitinophaga</taxon>
    </lineage>
</organism>
<dbReference type="Proteomes" id="UP000190367">
    <property type="component" value="Unassembled WGS sequence"/>
</dbReference>
<protein>
    <submittedName>
        <fullName evidence="5">Prohead serine protease</fullName>
    </submittedName>
</protein>
<dbReference type="InterPro" id="IPR054613">
    <property type="entry name" value="Peptidase_S78_dom"/>
</dbReference>
<evidence type="ECO:0000256" key="2">
    <source>
        <dbReference type="ARBA" id="ARBA00022670"/>
    </source>
</evidence>
<name>A0A1T4SNP2_9BACT</name>
<dbReference type="GO" id="GO:0006508">
    <property type="term" value="P:proteolysis"/>
    <property type="evidence" value="ECO:0007669"/>
    <property type="project" value="UniProtKB-KW"/>
</dbReference>
<sequence length="270" mass="30576">MFQRADFILIPSLIFCFDRQTTYLPMKAVLEHKVFNLKTLDIDTKTRSVKVAIAELESVDRDGDVFSSTAFDKTIKERGPQGSNEIWHMADHGYCLTSALSKFTELYKEGKHIVGISPYRDTALWRDTIWPLYEAGDINQHSVGFRTMKFAKRADDVREITEAALWEGSAVLWGANPYTPTLGVTKSAITAEIIESEIKRFDLLIKSVKAGRFNEDTSLLQLELTRLQQFTIDLSSHATQPEIKSTEPDSAKVLIDIQNELKHTITGLFN</sequence>
<evidence type="ECO:0000259" key="4">
    <source>
        <dbReference type="Pfam" id="PF04586"/>
    </source>
</evidence>
<dbReference type="GO" id="GO:0008233">
    <property type="term" value="F:peptidase activity"/>
    <property type="evidence" value="ECO:0007669"/>
    <property type="project" value="UniProtKB-KW"/>
</dbReference>
<reference evidence="6" key="1">
    <citation type="submission" date="2017-02" db="EMBL/GenBank/DDBJ databases">
        <authorList>
            <person name="Varghese N."/>
            <person name="Submissions S."/>
        </authorList>
    </citation>
    <scope>NUCLEOTIDE SEQUENCE [LARGE SCALE GENOMIC DNA]</scope>
    <source>
        <strain evidence="6">DSM 22224</strain>
    </source>
</reference>
<keyword evidence="6" id="KW-1185">Reference proteome</keyword>
<evidence type="ECO:0000313" key="6">
    <source>
        <dbReference type="Proteomes" id="UP000190367"/>
    </source>
</evidence>
<feature type="domain" description="Prohead serine protease" evidence="4">
    <location>
        <begin position="61"/>
        <end position="180"/>
    </location>
</feature>
<dbReference type="Pfam" id="PF04586">
    <property type="entry name" value="Peptidase_S78"/>
    <property type="match status" value="1"/>
</dbReference>
<keyword evidence="1" id="KW-1188">Viral release from host cell</keyword>
<gene>
    <name evidence="5" type="ORF">SAMN04488128_103176</name>
</gene>
<dbReference type="EMBL" id="FUWZ01000003">
    <property type="protein sequence ID" value="SKA29815.1"/>
    <property type="molecule type" value="Genomic_DNA"/>
</dbReference>
<dbReference type="STRING" id="634771.SAMN04488128_103176"/>
<dbReference type="AlphaFoldDB" id="A0A1T4SNP2"/>
<evidence type="ECO:0000256" key="1">
    <source>
        <dbReference type="ARBA" id="ARBA00022612"/>
    </source>
</evidence>
<keyword evidence="2 5" id="KW-0645">Protease</keyword>
<accession>A0A1T4SNP2</accession>
<proteinExistence type="predicted"/>
<keyword evidence="3" id="KW-0378">Hydrolase</keyword>
<evidence type="ECO:0000256" key="3">
    <source>
        <dbReference type="ARBA" id="ARBA00022801"/>
    </source>
</evidence>